<feature type="transmembrane region" description="Helical" evidence="1">
    <location>
        <begin position="89"/>
        <end position="109"/>
    </location>
</feature>
<gene>
    <name evidence="3" type="ORF">D9V37_14335</name>
</gene>
<feature type="domain" description="GGDEF" evidence="2">
    <location>
        <begin position="346"/>
        <end position="468"/>
    </location>
</feature>
<organism evidence="3 4">
    <name type="scientific">Nocardioides mangrovicus</name>
    <dbReference type="NCBI Taxonomy" id="2478913"/>
    <lineage>
        <taxon>Bacteria</taxon>
        <taxon>Bacillati</taxon>
        <taxon>Actinomycetota</taxon>
        <taxon>Actinomycetes</taxon>
        <taxon>Propionibacteriales</taxon>
        <taxon>Nocardioidaceae</taxon>
        <taxon>Nocardioides</taxon>
    </lineage>
</organism>
<dbReference type="NCBIfam" id="TIGR00254">
    <property type="entry name" value="GGDEF"/>
    <property type="match status" value="1"/>
</dbReference>
<dbReference type="EMBL" id="RDBE01000009">
    <property type="protein sequence ID" value="RLV48548.1"/>
    <property type="molecule type" value="Genomic_DNA"/>
</dbReference>
<dbReference type="PROSITE" id="PS50887">
    <property type="entry name" value="GGDEF"/>
    <property type="match status" value="1"/>
</dbReference>
<keyword evidence="1" id="KW-0472">Membrane</keyword>
<feature type="transmembrane region" description="Helical" evidence="1">
    <location>
        <begin position="216"/>
        <end position="234"/>
    </location>
</feature>
<dbReference type="InterPro" id="IPR050469">
    <property type="entry name" value="Diguanylate_Cyclase"/>
</dbReference>
<feature type="transmembrane region" description="Helical" evidence="1">
    <location>
        <begin position="29"/>
        <end position="48"/>
    </location>
</feature>
<feature type="transmembrane region" description="Helical" evidence="1">
    <location>
        <begin position="121"/>
        <end position="141"/>
    </location>
</feature>
<dbReference type="InterPro" id="IPR029787">
    <property type="entry name" value="Nucleotide_cyclase"/>
</dbReference>
<feature type="transmembrane region" description="Helical" evidence="1">
    <location>
        <begin position="279"/>
        <end position="295"/>
    </location>
</feature>
<dbReference type="GO" id="GO:0043709">
    <property type="term" value="P:cell adhesion involved in single-species biofilm formation"/>
    <property type="evidence" value="ECO:0007669"/>
    <property type="project" value="TreeGrafter"/>
</dbReference>
<proteinExistence type="predicted"/>
<accession>A0A3L8P2B2</accession>
<reference evidence="3 4" key="1">
    <citation type="submission" date="2018-10" db="EMBL/GenBank/DDBJ databases">
        <title>Marmoricola sp. 4Q3S-7 whole genome shotgun sequence.</title>
        <authorList>
            <person name="Li F."/>
        </authorList>
    </citation>
    <scope>NUCLEOTIDE SEQUENCE [LARGE SCALE GENOMIC DNA]</scope>
    <source>
        <strain evidence="3 4">4Q3S-7</strain>
    </source>
</reference>
<dbReference type="Proteomes" id="UP000281708">
    <property type="component" value="Unassembled WGS sequence"/>
</dbReference>
<protein>
    <submittedName>
        <fullName evidence="3">GGDEF domain-containing protein</fullName>
    </submittedName>
</protein>
<dbReference type="Pfam" id="PF00990">
    <property type="entry name" value="GGDEF"/>
    <property type="match status" value="1"/>
</dbReference>
<dbReference type="RefSeq" id="WP_121806870.1">
    <property type="nucleotide sequence ID" value="NZ_RDBE01000009.1"/>
</dbReference>
<keyword evidence="1" id="KW-0812">Transmembrane</keyword>
<evidence type="ECO:0000313" key="3">
    <source>
        <dbReference type="EMBL" id="RLV48548.1"/>
    </source>
</evidence>
<dbReference type="InterPro" id="IPR000160">
    <property type="entry name" value="GGDEF_dom"/>
</dbReference>
<evidence type="ECO:0000259" key="2">
    <source>
        <dbReference type="PROSITE" id="PS50887"/>
    </source>
</evidence>
<dbReference type="PANTHER" id="PTHR45138:SF9">
    <property type="entry name" value="DIGUANYLATE CYCLASE DGCM-RELATED"/>
    <property type="match status" value="1"/>
</dbReference>
<dbReference type="GO" id="GO:1902201">
    <property type="term" value="P:negative regulation of bacterial-type flagellum-dependent cell motility"/>
    <property type="evidence" value="ECO:0007669"/>
    <property type="project" value="TreeGrafter"/>
</dbReference>
<keyword evidence="1" id="KW-1133">Transmembrane helix</keyword>
<evidence type="ECO:0000256" key="1">
    <source>
        <dbReference type="SAM" id="Phobius"/>
    </source>
</evidence>
<feature type="transmembrane region" description="Helical" evidence="1">
    <location>
        <begin position="147"/>
        <end position="171"/>
    </location>
</feature>
<name>A0A3L8P2B2_9ACTN</name>
<feature type="transmembrane region" description="Helical" evidence="1">
    <location>
        <begin position="183"/>
        <end position="204"/>
    </location>
</feature>
<comment type="caution">
    <text evidence="3">The sequence shown here is derived from an EMBL/GenBank/DDBJ whole genome shotgun (WGS) entry which is preliminary data.</text>
</comment>
<evidence type="ECO:0000313" key="4">
    <source>
        <dbReference type="Proteomes" id="UP000281708"/>
    </source>
</evidence>
<dbReference type="PANTHER" id="PTHR45138">
    <property type="entry name" value="REGULATORY COMPONENTS OF SENSORY TRANSDUCTION SYSTEM"/>
    <property type="match status" value="1"/>
</dbReference>
<dbReference type="GO" id="GO:0005886">
    <property type="term" value="C:plasma membrane"/>
    <property type="evidence" value="ECO:0007669"/>
    <property type="project" value="TreeGrafter"/>
</dbReference>
<dbReference type="SMART" id="SM00267">
    <property type="entry name" value="GGDEF"/>
    <property type="match status" value="1"/>
</dbReference>
<feature type="transmembrane region" description="Helical" evidence="1">
    <location>
        <begin position="254"/>
        <end position="273"/>
    </location>
</feature>
<feature type="transmembrane region" description="Helical" evidence="1">
    <location>
        <begin position="55"/>
        <end position="77"/>
    </location>
</feature>
<dbReference type="OrthoDB" id="23692at2"/>
<keyword evidence="4" id="KW-1185">Reference proteome</keyword>
<dbReference type="GO" id="GO:0052621">
    <property type="term" value="F:diguanylate cyclase activity"/>
    <property type="evidence" value="ECO:0007669"/>
    <property type="project" value="TreeGrafter"/>
</dbReference>
<dbReference type="Gene3D" id="3.30.70.270">
    <property type="match status" value="1"/>
</dbReference>
<sequence>MSARTRALLLALVLPVPAMWLLAGSGRDLLQAGVELSAMTMVGCHLVRRPDLRHAGLLLVAGGVWLTLLGDVYAFVAADFFGAPRDTEVRNGLIVTGYVLLAWGAFLLARRATRAAGRGGWVEAAIFGLGGAAPVMVFLVLPGLQGAIHGSATATVAVYGAALVLLVTVLARFSISESLDATSLVCFGVCGLITLAADFTAALHGAHGRDVVAARALWMLAYVSFAAAVVHPSLRIMLDGEAPTGEYLNPRRRLLLLTTGLLVPSVSLTIGLATGDTDQLWLIAGVAVAVSALVARRMYALVAYIGEQADRLAALARSDELTGLPNRRSWNHELPRACDAAFLAGRPLAVAVLDLDGFKDYNDRYGHQRGDALLRESAAAWSAALAPGEYLARYGGEEFTLFLAGLDAERAADRVEQLRRLVPAPTTASAGVAAWSPGDDPLAVVAAADAALYRAKAYGRDRTVSAALVDTVDTVDSCGTVESTGVPRLAEPA</sequence>
<dbReference type="SUPFAM" id="SSF55073">
    <property type="entry name" value="Nucleotide cyclase"/>
    <property type="match status" value="1"/>
</dbReference>
<dbReference type="InterPro" id="IPR043128">
    <property type="entry name" value="Rev_trsase/Diguanyl_cyclase"/>
</dbReference>
<dbReference type="AlphaFoldDB" id="A0A3L8P2B2"/>
<feature type="transmembrane region" description="Helical" evidence="1">
    <location>
        <begin position="7"/>
        <end position="23"/>
    </location>
</feature>
<dbReference type="CDD" id="cd01949">
    <property type="entry name" value="GGDEF"/>
    <property type="match status" value="1"/>
</dbReference>